<reference evidence="2" key="1">
    <citation type="journal article" date="2021" name="Proc. Natl. Acad. Sci. U.S.A.">
        <title>A Catalog of Tens of Thousands of Viruses from Human Metagenomes Reveals Hidden Associations with Chronic Diseases.</title>
        <authorList>
            <person name="Tisza M.J."/>
            <person name="Buck C.B."/>
        </authorList>
    </citation>
    <scope>NUCLEOTIDE SEQUENCE</scope>
    <source>
        <strain evidence="2">Ctjdk2</strain>
    </source>
</reference>
<accession>A0A8S5UKU5</accession>
<keyword evidence="1" id="KW-0472">Membrane</keyword>
<sequence>MLIVLSVCLPVRCAVLASAQRREKHCCDILLRVQGVVVADDARQQHLMDRADALGVLIAGVGEGLDVGTDVVHVDDLVGHACLGAELRAGLLGVVLDQRVHLVDGGLQILAGLLFLHETAGIHGGRSGLAVHDVDLGGSGADGEGVVVVALRAAEDVVRRGGALAERDLHHRQLAGLDGVDQALAEAEELGALSVVADVDTGGILDPQHRDAVTRAEGDKLVHLDEALTVQLAAHAHRLAVSRHLVLGVVHQHALIVGDNADEQTVDLGKAGDHLGAVAVLVLHELGAVEKTRQNFDHVVGALLVERNDAVEVVGVEQGLLGIVDAEELGIVSGQHVDVLADTGEHALFIGVDLAEEAGLAIVDGDSAGDVALEVLLRLDERLSSLLVDMALGAHTADDTGAADCHVGVLMRDQDGRGDGVIAAAGGVRAVDADDDGHAHLVELAVAIERRTAAAAVGVHLLLLVELNAGAVQHVHEGDAQALGRVAAAQQAVGLAGDPGAGELLVVARDDDGPFAVDTAEALDDANAAVLVVLGVIEAVEGAPGAFVNELHDALHRRPLAGLVERLGALTGFEGSLADLVDLLLHRLDLSGVVLVECAQILADDRHALEVRGHGIFAHIKFSFLNRNNKLLILGNLDECLTRVDLLTDEADDLRRGTFHQLGAGNVDLEAGVLLNHLGRGERIVVSEVHALGLFIKLHDAEVGNDHLRTAVAGQARALTASGAVHPAAGGDVVDMVHEAALLVLHHDDGVAVGGNAVGAAGTGETGGGLQVVALAENAGGVHVAVRVDLRATDEGDETILVVQPLVGLEADEADVGPLHGAVRHEAVIADGAGDLNGVAVHQTRLDDGVAAGADRALGKGRTDQRQARTNDDDLVFLDILSNGIRLHFLLGILRIIRHFYLASQTLMCSGIAEVRLVLQAHQTAAAELIEQSGLIFAAVDPLFEEILEGLGNLLTALGELEGLLCVLGGELELLVLGSLLQRLGSLGRSLFKLLDGILGILILGGLVVFLQAGVVVVIVIIALSGPCAIGSLDDRLHALAEDTGLGRVAADELVGDDLLAGDDGLARGDRDVDIMELIAHDDAGAVRRGLLDVDDGGVDLGHGHGYDLLPRHHRVLDLGALEIFDLGHGLALFLADAPELHQAAALHQADRQERKAERRGVQHEHQHVLRIVLIRELALLDGSAEAAGNVGVAGVSGVAVDVSSHAALADEHIDFAAAGAGINDEVLLTLTQDLTNRGIRLTVGGETADRKSIAILDVLCNGIVQ</sequence>
<protein>
    <submittedName>
        <fullName evidence="2">Uncharacterized protein</fullName>
    </submittedName>
</protein>
<evidence type="ECO:0000256" key="1">
    <source>
        <dbReference type="SAM" id="Phobius"/>
    </source>
</evidence>
<organism evidence="2">
    <name type="scientific">Siphoviridae sp. ctjdk2</name>
    <dbReference type="NCBI Taxonomy" id="2825635"/>
    <lineage>
        <taxon>Viruses</taxon>
        <taxon>Duplodnaviria</taxon>
        <taxon>Heunggongvirae</taxon>
        <taxon>Uroviricota</taxon>
        <taxon>Caudoviricetes</taxon>
    </lineage>
</organism>
<evidence type="ECO:0000313" key="2">
    <source>
        <dbReference type="EMBL" id="DAF95104.1"/>
    </source>
</evidence>
<keyword evidence="1" id="KW-1133">Transmembrane helix</keyword>
<dbReference type="EMBL" id="BK016103">
    <property type="protein sequence ID" value="DAF95104.1"/>
    <property type="molecule type" value="Genomic_DNA"/>
</dbReference>
<feature type="transmembrane region" description="Helical" evidence="1">
    <location>
        <begin position="998"/>
        <end position="1024"/>
    </location>
</feature>
<keyword evidence="1" id="KW-0812">Transmembrane</keyword>
<name>A0A8S5UKU5_9CAUD</name>
<proteinExistence type="predicted"/>